<dbReference type="AlphaFoldDB" id="A0A067R279"/>
<name>A0A067R279_ZOONE</name>
<dbReference type="Proteomes" id="UP000027135">
    <property type="component" value="Unassembled WGS sequence"/>
</dbReference>
<keyword evidence="2" id="KW-1185">Reference proteome</keyword>
<accession>A0A067R279</accession>
<dbReference type="EMBL" id="KK852980">
    <property type="protein sequence ID" value="KDR13017.1"/>
    <property type="molecule type" value="Genomic_DNA"/>
</dbReference>
<organism evidence="1 2">
    <name type="scientific">Zootermopsis nevadensis</name>
    <name type="common">Dampwood termite</name>
    <dbReference type="NCBI Taxonomy" id="136037"/>
    <lineage>
        <taxon>Eukaryota</taxon>
        <taxon>Metazoa</taxon>
        <taxon>Ecdysozoa</taxon>
        <taxon>Arthropoda</taxon>
        <taxon>Hexapoda</taxon>
        <taxon>Insecta</taxon>
        <taxon>Pterygota</taxon>
        <taxon>Neoptera</taxon>
        <taxon>Polyneoptera</taxon>
        <taxon>Dictyoptera</taxon>
        <taxon>Blattodea</taxon>
        <taxon>Blattoidea</taxon>
        <taxon>Termitoidae</taxon>
        <taxon>Termopsidae</taxon>
        <taxon>Zootermopsis</taxon>
    </lineage>
</organism>
<reference evidence="1 2" key="1">
    <citation type="journal article" date="2014" name="Nat. Commun.">
        <title>Molecular traces of alternative social organization in a termite genome.</title>
        <authorList>
            <person name="Terrapon N."/>
            <person name="Li C."/>
            <person name="Robertson H.M."/>
            <person name="Ji L."/>
            <person name="Meng X."/>
            <person name="Booth W."/>
            <person name="Chen Z."/>
            <person name="Childers C.P."/>
            <person name="Glastad K.M."/>
            <person name="Gokhale K."/>
            <person name="Gowin J."/>
            <person name="Gronenberg W."/>
            <person name="Hermansen R.A."/>
            <person name="Hu H."/>
            <person name="Hunt B.G."/>
            <person name="Huylmans A.K."/>
            <person name="Khalil S.M."/>
            <person name="Mitchell R.D."/>
            <person name="Munoz-Torres M.C."/>
            <person name="Mustard J.A."/>
            <person name="Pan H."/>
            <person name="Reese J.T."/>
            <person name="Scharf M.E."/>
            <person name="Sun F."/>
            <person name="Vogel H."/>
            <person name="Xiao J."/>
            <person name="Yang W."/>
            <person name="Yang Z."/>
            <person name="Yang Z."/>
            <person name="Zhou J."/>
            <person name="Zhu J."/>
            <person name="Brent C.S."/>
            <person name="Elsik C.G."/>
            <person name="Goodisman M.A."/>
            <person name="Liberles D.A."/>
            <person name="Roe R.M."/>
            <person name="Vargo E.L."/>
            <person name="Vilcinskas A."/>
            <person name="Wang J."/>
            <person name="Bornberg-Bauer E."/>
            <person name="Korb J."/>
            <person name="Zhang G."/>
            <person name="Liebig J."/>
        </authorList>
    </citation>
    <scope>NUCLEOTIDE SEQUENCE [LARGE SCALE GENOMIC DNA]</scope>
    <source>
        <tissue evidence="1">Whole organism</tissue>
    </source>
</reference>
<evidence type="ECO:0000313" key="2">
    <source>
        <dbReference type="Proteomes" id="UP000027135"/>
    </source>
</evidence>
<proteinExistence type="predicted"/>
<sequence>MPLNMVKWKKEQVMVADTMIVVLWSTLSGRILMMNMMSLDVERKRRRILLKRKRLQTKQMMWMIMEKKRKRKMMMMMMETFPSMTSVAGEMMMIRKVKTKKKVRKSKRKTIEEEMKQDNVQNLARNPVHHHTNVQKTTIQILGHRVAILGQVLQQQIQTGTTVTGPGKPGGNGYSQGRYPCWFYTEAYPI</sequence>
<evidence type="ECO:0000313" key="1">
    <source>
        <dbReference type="EMBL" id="KDR13017.1"/>
    </source>
</evidence>
<dbReference type="InParanoid" id="A0A067R279"/>
<gene>
    <name evidence="1" type="ORF">L798_13225</name>
</gene>
<protein>
    <submittedName>
        <fullName evidence="1">Uncharacterized protein</fullName>
    </submittedName>
</protein>